<sequence length="610" mass="65326">MIHHPPPAASARHPAVAVAALLIAAPAVPAAADSTVSTLTVAVSQQVDSFNPFTAQLAVTTTVLGHVYDRLLTNDPRSGEPAPALAESWETGEDGLTWTFHLRRDAVFSDGEPLTSDDVVWTLTTVMENEAAAVAGGNYVAGFEKVTAPDDHTVVVELARPQATMTSLDVPIVPRHVWEPILEREGEGFAGHTGEDLPTVGSGPFVLTEHARGRSITLEANPGHWRGAPGFDRIVLRYYSEKDAAVEALRGGEVSFVPDLTDAQATSLEGAEDIAVNFADGKRFQAFTVNPGARTRDGEEFGDGHPALADRTLRRAIAMAVDNQEIVDKAHGGRAVAAGGYIPARYTDFHWAPEGGETDPDFAPDTADALLDEAGYARGADGVRVSPDGDRLRLRMHVHQDRPDNVNAGLIVAERLAGIGIEVENLTVDPGVLSDALHAGEYDLIFTGWTVSPDPDYVLGIHTCDALPLEPGTMQGDAYFCDEEYDELYEAQLREYDPGRRAEIVRDLQRILHREAVVNVLAYPDIREAYRTDHIDPSSVQVQPDPGGNIWGQDGYWALWSARPAAWTGGASGDGLPPVARAGIGAAALLAAAAGTAVLLHRKATEEDRE</sequence>
<reference evidence="7 8" key="1">
    <citation type="submission" date="2020-08" db="EMBL/GenBank/DDBJ databases">
        <title>Genomic Encyclopedia of Type Strains, Phase III (KMG-III): the genomes of soil and plant-associated and newly described type strains.</title>
        <authorList>
            <person name="Whitman W."/>
        </authorList>
    </citation>
    <scope>NUCLEOTIDE SEQUENCE [LARGE SCALE GENOMIC DNA]</scope>
    <source>
        <strain evidence="7 8">CECT 8712</strain>
    </source>
</reference>
<dbReference type="PANTHER" id="PTHR30290:SF10">
    <property type="entry name" value="PERIPLASMIC OLIGOPEPTIDE-BINDING PROTEIN-RELATED"/>
    <property type="match status" value="1"/>
</dbReference>
<evidence type="ECO:0000256" key="5">
    <source>
        <dbReference type="SAM" id="SignalP"/>
    </source>
</evidence>
<gene>
    <name evidence="7" type="ORF">FHS13_003914</name>
</gene>
<keyword evidence="4 5" id="KW-0732">Signal</keyword>
<comment type="subcellular location">
    <subcellularLocation>
        <location evidence="1">Cell envelope</location>
    </subcellularLocation>
</comment>
<dbReference type="Proteomes" id="UP000536604">
    <property type="component" value="Unassembled WGS sequence"/>
</dbReference>
<feature type="chain" id="PRO_5039542876" evidence="5">
    <location>
        <begin position="31"/>
        <end position="610"/>
    </location>
</feature>
<evidence type="ECO:0000256" key="3">
    <source>
        <dbReference type="ARBA" id="ARBA00022448"/>
    </source>
</evidence>
<dbReference type="GO" id="GO:0030313">
    <property type="term" value="C:cell envelope"/>
    <property type="evidence" value="ECO:0007669"/>
    <property type="project" value="UniProtKB-SubCell"/>
</dbReference>
<evidence type="ECO:0000259" key="6">
    <source>
        <dbReference type="Pfam" id="PF00496"/>
    </source>
</evidence>
<dbReference type="GO" id="GO:0015833">
    <property type="term" value="P:peptide transport"/>
    <property type="evidence" value="ECO:0007669"/>
    <property type="project" value="TreeGrafter"/>
</dbReference>
<dbReference type="CDD" id="cd00995">
    <property type="entry name" value="PBP2_NikA_DppA_OppA_like"/>
    <property type="match status" value="1"/>
</dbReference>
<comment type="caution">
    <text evidence="7">The sequence shown here is derived from an EMBL/GenBank/DDBJ whole genome shotgun (WGS) entry which is preliminary data.</text>
</comment>
<dbReference type="GO" id="GO:0043190">
    <property type="term" value="C:ATP-binding cassette (ABC) transporter complex"/>
    <property type="evidence" value="ECO:0007669"/>
    <property type="project" value="InterPro"/>
</dbReference>
<name>A0A841ISR4_9ACTN</name>
<proteinExistence type="inferred from homology"/>
<dbReference type="Gene3D" id="3.40.190.10">
    <property type="entry name" value="Periplasmic binding protein-like II"/>
    <property type="match status" value="1"/>
</dbReference>
<evidence type="ECO:0000313" key="7">
    <source>
        <dbReference type="EMBL" id="MBB6121929.1"/>
    </source>
</evidence>
<dbReference type="SUPFAM" id="SSF53850">
    <property type="entry name" value="Periplasmic binding protein-like II"/>
    <property type="match status" value="1"/>
</dbReference>
<dbReference type="Gene3D" id="3.10.105.10">
    <property type="entry name" value="Dipeptide-binding Protein, Domain 3"/>
    <property type="match status" value="1"/>
</dbReference>
<dbReference type="InterPro" id="IPR030678">
    <property type="entry name" value="Peptide/Ni-bd"/>
</dbReference>
<dbReference type="InterPro" id="IPR039424">
    <property type="entry name" value="SBP_5"/>
</dbReference>
<dbReference type="EMBL" id="JACHJO010000013">
    <property type="protein sequence ID" value="MBB6121929.1"/>
    <property type="molecule type" value="Genomic_DNA"/>
</dbReference>
<dbReference type="PANTHER" id="PTHR30290">
    <property type="entry name" value="PERIPLASMIC BINDING COMPONENT OF ABC TRANSPORTER"/>
    <property type="match status" value="1"/>
</dbReference>
<feature type="signal peptide" evidence="5">
    <location>
        <begin position="1"/>
        <end position="30"/>
    </location>
</feature>
<dbReference type="AlphaFoldDB" id="A0A841ISR4"/>
<evidence type="ECO:0000313" key="8">
    <source>
        <dbReference type="Proteomes" id="UP000536604"/>
    </source>
</evidence>
<dbReference type="GO" id="GO:0042597">
    <property type="term" value="C:periplasmic space"/>
    <property type="evidence" value="ECO:0007669"/>
    <property type="project" value="UniProtKB-ARBA"/>
</dbReference>
<organism evidence="7 8">
    <name type="scientific">Nocardiopsis algeriensis</name>
    <dbReference type="NCBI Taxonomy" id="1478215"/>
    <lineage>
        <taxon>Bacteria</taxon>
        <taxon>Bacillati</taxon>
        <taxon>Actinomycetota</taxon>
        <taxon>Actinomycetes</taxon>
        <taxon>Streptosporangiales</taxon>
        <taxon>Nocardiopsidaceae</taxon>
        <taxon>Nocardiopsis</taxon>
    </lineage>
</organism>
<keyword evidence="8" id="KW-1185">Reference proteome</keyword>
<evidence type="ECO:0000256" key="4">
    <source>
        <dbReference type="ARBA" id="ARBA00022729"/>
    </source>
</evidence>
<dbReference type="RefSeq" id="WP_184293377.1">
    <property type="nucleotide sequence ID" value="NZ_JACHJO010000013.1"/>
</dbReference>
<evidence type="ECO:0000256" key="2">
    <source>
        <dbReference type="ARBA" id="ARBA00005695"/>
    </source>
</evidence>
<dbReference type="GO" id="GO:1904680">
    <property type="term" value="F:peptide transmembrane transporter activity"/>
    <property type="evidence" value="ECO:0007669"/>
    <property type="project" value="TreeGrafter"/>
</dbReference>
<dbReference type="PIRSF" id="PIRSF002741">
    <property type="entry name" value="MppA"/>
    <property type="match status" value="1"/>
</dbReference>
<dbReference type="Pfam" id="PF00496">
    <property type="entry name" value="SBP_bac_5"/>
    <property type="match status" value="1"/>
</dbReference>
<keyword evidence="3" id="KW-0813">Transport</keyword>
<comment type="similarity">
    <text evidence="2">Belongs to the bacterial solute-binding protein 5 family.</text>
</comment>
<dbReference type="InterPro" id="IPR000914">
    <property type="entry name" value="SBP_5_dom"/>
</dbReference>
<evidence type="ECO:0000256" key="1">
    <source>
        <dbReference type="ARBA" id="ARBA00004196"/>
    </source>
</evidence>
<feature type="domain" description="Solute-binding protein family 5" evidence="6">
    <location>
        <begin position="80"/>
        <end position="459"/>
    </location>
</feature>
<accession>A0A841ISR4</accession>
<protein>
    <submittedName>
        <fullName evidence="7">Peptide/nickel transport system substrate-binding protein</fullName>
    </submittedName>
</protein>